<evidence type="ECO:0000256" key="10">
    <source>
        <dbReference type="ARBA" id="ARBA00022840"/>
    </source>
</evidence>
<dbReference type="InterPro" id="IPR002301">
    <property type="entry name" value="Ile-tRNA-ligase"/>
</dbReference>
<dbReference type="Gene3D" id="1.10.730.10">
    <property type="entry name" value="Isoleucyl-tRNA Synthetase, Domain 1"/>
    <property type="match status" value="1"/>
</dbReference>
<dbReference type="STRING" id="324602.Caur_2692"/>
<evidence type="ECO:0000256" key="1">
    <source>
        <dbReference type="ARBA" id="ARBA00001947"/>
    </source>
</evidence>
<dbReference type="GO" id="GO:0005737">
    <property type="term" value="C:cytoplasm"/>
    <property type="evidence" value="ECO:0007669"/>
    <property type="project" value="UniProtKB-SubCell"/>
</dbReference>
<dbReference type="PRINTS" id="PR00984">
    <property type="entry name" value="TRNASYNTHILE"/>
</dbReference>
<organism evidence="18 19">
    <name type="scientific">Chloroflexus aurantiacus (strain ATCC 29366 / DSM 635 / J-10-fl)</name>
    <dbReference type="NCBI Taxonomy" id="324602"/>
    <lineage>
        <taxon>Bacteria</taxon>
        <taxon>Bacillati</taxon>
        <taxon>Chloroflexota</taxon>
        <taxon>Chloroflexia</taxon>
        <taxon>Chloroflexales</taxon>
        <taxon>Chloroflexineae</taxon>
        <taxon>Chloroflexaceae</taxon>
        <taxon>Chloroflexus</taxon>
    </lineage>
</organism>
<dbReference type="InterPro" id="IPR014729">
    <property type="entry name" value="Rossmann-like_a/b/a_fold"/>
</dbReference>
<dbReference type="RefSeq" id="WP_012258550.1">
    <property type="nucleotide sequence ID" value="NC_010175.1"/>
</dbReference>
<keyword evidence="6 15" id="KW-0436">Ligase</keyword>
<dbReference type="GO" id="GO:0004822">
    <property type="term" value="F:isoleucine-tRNA ligase activity"/>
    <property type="evidence" value="ECO:0000318"/>
    <property type="project" value="GO_Central"/>
</dbReference>
<dbReference type="SUPFAM" id="SSF50677">
    <property type="entry name" value="ValRS/IleRS/LeuRS editing domain"/>
    <property type="match status" value="1"/>
</dbReference>
<dbReference type="CDD" id="cd07961">
    <property type="entry name" value="Anticodon_Ia_Ile_ABEc"/>
    <property type="match status" value="1"/>
</dbReference>
<name>A9WJJ3_CHLAA</name>
<dbReference type="PATRIC" id="fig|324602.8.peg.3035"/>
<evidence type="ECO:0000259" key="16">
    <source>
        <dbReference type="Pfam" id="PF00133"/>
    </source>
</evidence>
<dbReference type="Proteomes" id="UP000002008">
    <property type="component" value="Chromosome"/>
</dbReference>
<dbReference type="KEGG" id="cau:Caur_2692"/>
<dbReference type="HOGENOM" id="CLU_001493_1_1_0"/>
<evidence type="ECO:0000313" key="18">
    <source>
        <dbReference type="EMBL" id="ABY35897.1"/>
    </source>
</evidence>
<proteinExistence type="inferred from homology"/>
<accession>A9WJJ3</accession>
<keyword evidence="5 15" id="KW-0963">Cytoplasm</keyword>
<dbReference type="FunCoup" id="A9WJJ3">
    <property type="interactions" value="462"/>
</dbReference>
<protein>
    <recommendedName>
        <fullName evidence="15">Isoleucine--tRNA ligase</fullName>
        <ecNumber evidence="15">6.1.1.5</ecNumber>
    </recommendedName>
    <alternativeName>
        <fullName evidence="15">Isoleucyl-tRNA synthetase</fullName>
        <shortName evidence="15">IleRS</shortName>
    </alternativeName>
</protein>
<evidence type="ECO:0000256" key="3">
    <source>
        <dbReference type="ARBA" id="ARBA00007078"/>
    </source>
</evidence>
<reference evidence="19" key="1">
    <citation type="journal article" date="2011" name="BMC Genomics">
        <title>Complete genome sequence of the filamentous anoxygenic phototrophic bacterium Chloroflexus aurantiacus.</title>
        <authorList>
            <person name="Tang K.H."/>
            <person name="Barry K."/>
            <person name="Chertkov O."/>
            <person name="Dalin E."/>
            <person name="Han C.S."/>
            <person name="Hauser L.J."/>
            <person name="Honchak B.M."/>
            <person name="Karbach L.E."/>
            <person name="Land M.L."/>
            <person name="Lapidus A."/>
            <person name="Larimer F.W."/>
            <person name="Mikhailova N."/>
            <person name="Pitluck S."/>
            <person name="Pierson B.K."/>
            <person name="Blankenship R.E."/>
        </authorList>
    </citation>
    <scope>NUCLEOTIDE SEQUENCE [LARGE SCALE GENOMIC DNA]</scope>
    <source>
        <strain evidence="19">ATCC 29366 / DSM 635 / J-10-fl</strain>
    </source>
</reference>
<evidence type="ECO:0000256" key="12">
    <source>
        <dbReference type="ARBA" id="ARBA00023146"/>
    </source>
</evidence>
<dbReference type="InterPro" id="IPR009080">
    <property type="entry name" value="tRNAsynth_Ia_anticodon-bd"/>
</dbReference>
<sequence length="1066" mass="120627">MFRPVDTNVKFPQLEEEVIAWWEANNIVAKSLAAGDKPFVFYEGPPTSNGRPGLHHTISRSFKDVILRYRAMQGYRIIGRREGWDTHGLPVEIEIEKKLGFSGKPDIERFGIAEFNRLCRESVWEYIQEWKAFTKRIAFWLSEDAYITYENDYIESTWWIFRQLWDRGLLFRDYKVTMHCPRCGTSLSDHEVSLGARDDVDDPSVYIKFRVNGFTAPPPAVDGTLEGAFLVAWTTTPWTLPANVALAVKHDAEYVEVEHNGERLVMAAALVGNVLPAESFTVLRHFRGNDLVGLRYEPLFRGVPGAGDTVDWDTAYRVIADEIVSLDDGTGIVHIAPAYGDLEVGRKHGLPTLFSVGLDGRVLPEFAELGFAGKFFKEADPDITRNLKQRGLLLRSGRVRHYYPFCWRCSTPLLYYAKRSWYIRTTAFKADLVANNQQIHWVPDHIRDGRFGNWLENNIDWAISRERYWGTPIPIWTNADGSHMVCIGSLAELEEKVGRSLRDLDLHRPYIDEVVWEDPEHGLMRRIPDVADCWFDSGSMPVAQWHYPFENRDIFEMAHPADYICEAVDQTRGWFYTLHAISTLLFDRPAFKNVICLGHILDENGLKMSKSKGNVIEPEEVINAYGVDALRWYLFTAAPPGNARRFSMALVSESMRKFLLTLWNTYAFFVTYANLDQWQPGSNRTAELQPIDRWALAALNQLVQQVTTCFEEYDVYTAANAIEHFVDELSNWYVRRNRRRFWKSEADADKEAAYQTLYTCLVTVAKLAAPFIPFVSEEIYRNLVAERDPSAAESVHLAQWPRVDQSLLDAQLVSDTEALLTAVSLGRSARKQANLKVRQPLSEIWLRASTPAVLNGVRRFESELRDELNVKAVRYLDASSAVVEYRLKPNLRLVGKKFGKLVPALTATLRDLNGDAARAVAQAVEAGQPVHLTVDGQTVELLAEEILVESSAPAGYVVAEADGMLVALNTTVTDELRLEGAARDLVRYVQDARKSAGLAISDRIHLFLDTADQSELLASTLAQYEQYLKTETLALELTVGTPPTNAYTETHEFGDGEVTVGVVKAG</sequence>
<evidence type="ECO:0000256" key="8">
    <source>
        <dbReference type="ARBA" id="ARBA00022741"/>
    </source>
</evidence>
<dbReference type="InterPro" id="IPR013155">
    <property type="entry name" value="M/V/L/I-tRNA-synth_anticd-bd"/>
</dbReference>
<keyword evidence="9 15" id="KW-0862">Zinc</keyword>
<dbReference type="PANTHER" id="PTHR42780">
    <property type="entry name" value="SOLEUCYL-TRNA SYNTHETASE"/>
    <property type="match status" value="1"/>
</dbReference>
<dbReference type="Pfam" id="PF19302">
    <property type="entry name" value="DUF5915"/>
    <property type="match status" value="1"/>
</dbReference>
<keyword evidence="19" id="KW-1185">Reference proteome</keyword>
<dbReference type="EC" id="6.1.1.5" evidence="15"/>
<dbReference type="Pfam" id="PF08264">
    <property type="entry name" value="Anticodon_1"/>
    <property type="match status" value="1"/>
</dbReference>
<gene>
    <name evidence="15" type="primary">ileS</name>
    <name evidence="18" type="ordered locus">Caur_2692</name>
</gene>
<keyword evidence="11 15" id="KW-0648">Protein biosynthesis</keyword>
<dbReference type="CDD" id="cd00818">
    <property type="entry name" value="IleRS_core"/>
    <property type="match status" value="1"/>
</dbReference>
<keyword evidence="10 15" id="KW-0067">ATP-binding</keyword>
<dbReference type="GO" id="GO:0002161">
    <property type="term" value="F:aminoacyl-tRNA deacylase activity"/>
    <property type="evidence" value="ECO:0007669"/>
    <property type="project" value="InterPro"/>
</dbReference>
<dbReference type="GO" id="GO:0008270">
    <property type="term" value="F:zinc ion binding"/>
    <property type="evidence" value="ECO:0007669"/>
    <property type="project" value="UniProtKB-UniRule"/>
</dbReference>
<dbReference type="Gene3D" id="3.90.740.10">
    <property type="entry name" value="Valyl/Leucyl/Isoleucyl-tRNA synthetase, editing domain"/>
    <property type="match status" value="1"/>
</dbReference>
<dbReference type="SUPFAM" id="SSF52374">
    <property type="entry name" value="Nucleotidylyl transferase"/>
    <property type="match status" value="1"/>
</dbReference>
<dbReference type="InterPro" id="IPR033709">
    <property type="entry name" value="Anticodon_Ile_ABEc"/>
</dbReference>
<dbReference type="GO" id="GO:0005524">
    <property type="term" value="F:ATP binding"/>
    <property type="evidence" value="ECO:0007669"/>
    <property type="project" value="UniProtKB-UniRule"/>
</dbReference>
<comment type="cofactor">
    <cofactor evidence="1 15">
        <name>Zn(2+)</name>
        <dbReference type="ChEBI" id="CHEBI:29105"/>
    </cofactor>
</comment>
<comment type="domain">
    <text evidence="15">IleRS has two distinct active sites: one for aminoacylation and one for editing. The misactivated valine is translocated from the active site to the editing site, which sterically excludes the correctly activated isoleucine. The single editing site contains two valyl binding pockets, one specific for each substrate (Val-AMP or Val-tRNA(Ile)).</text>
</comment>
<keyword evidence="7 15" id="KW-0479">Metal-binding</keyword>
<evidence type="ECO:0000256" key="11">
    <source>
        <dbReference type="ARBA" id="ARBA00022917"/>
    </source>
</evidence>
<feature type="domain" description="Aminoacyl-tRNA synthetase class Ia" evidence="16">
    <location>
        <begin position="18"/>
        <end position="643"/>
    </location>
</feature>
<dbReference type="EnsemblBacteria" id="ABY35897">
    <property type="protein sequence ID" value="ABY35897"/>
    <property type="gene ID" value="Caur_2692"/>
</dbReference>
<dbReference type="InterPro" id="IPR002300">
    <property type="entry name" value="aa-tRNA-synth_Ia"/>
</dbReference>
<evidence type="ECO:0000259" key="17">
    <source>
        <dbReference type="Pfam" id="PF08264"/>
    </source>
</evidence>
<dbReference type="SUPFAM" id="SSF47323">
    <property type="entry name" value="Anticodon-binding domain of a subclass of class I aminoacyl-tRNA synthetases"/>
    <property type="match status" value="1"/>
</dbReference>
<evidence type="ECO:0000256" key="2">
    <source>
        <dbReference type="ARBA" id="ARBA00004496"/>
    </source>
</evidence>
<evidence type="ECO:0000256" key="15">
    <source>
        <dbReference type="HAMAP-Rule" id="MF_02003"/>
    </source>
</evidence>
<dbReference type="InParanoid" id="A9WJJ3"/>
<dbReference type="InterPro" id="IPR023586">
    <property type="entry name" value="Ile-tRNA-ligase_type2"/>
</dbReference>
<dbReference type="Gene3D" id="3.40.50.620">
    <property type="entry name" value="HUPs"/>
    <property type="match status" value="2"/>
</dbReference>
<comment type="catalytic activity">
    <reaction evidence="14 15">
        <text>tRNA(Ile) + L-isoleucine + ATP = L-isoleucyl-tRNA(Ile) + AMP + diphosphate</text>
        <dbReference type="Rhea" id="RHEA:11060"/>
        <dbReference type="Rhea" id="RHEA-COMP:9666"/>
        <dbReference type="Rhea" id="RHEA-COMP:9695"/>
        <dbReference type="ChEBI" id="CHEBI:30616"/>
        <dbReference type="ChEBI" id="CHEBI:33019"/>
        <dbReference type="ChEBI" id="CHEBI:58045"/>
        <dbReference type="ChEBI" id="CHEBI:78442"/>
        <dbReference type="ChEBI" id="CHEBI:78528"/>
        <dbReference type="ChEBI" id="CHEBI:456215"/>
        <dbReference type="EC" id="6.1.1.5"/>
    </reaction>
</comment>
<feature type="short sequence motif" description="'KMSKS' region" evidence="15">
    <location>
        <begin position="607"/>
        <end position="611"/>
    </location>
</feature>
<comment type="subunit">
    <text evidence="4 15">Monomer.</text>
</comment>
<dbReference type="eggNOG" id="COG0060">
    <property type="taxonomic scope" value="Bacteria"/>
</dbReference>
<comment type="function">
    <text evidence="13 15">Catalyzes the attachment of isoleucine to tRNA(Ile). As IleRS can inadvertently accommodate and process structurally similar amino acids such as valine, to avoid such errors it has two additional distinct tRNA(Ile)-dependent editing activities. One activity is designated as 'pretransfer' editing and involves the hydrolysis of activated Val-AMP. The other activity is designated 'posttransfer' editing and involves deacylation of mischarged Val-tRNA(Ile).</text>
</comment>
<evidence type="ECO:0000256" key="7">
    <source>
        <dbReference type="ARBA" id="ARBA00022723"/>
    </source>
</evidence>
<dbReference type="EMBL" id="CP000909">
    <property type="protein sequence ID" value="ABY35897.1"/>
    <property type="molecule type" value="Genomic_DNA"/>
</dbReference>
<dbReference type="FunFam" id="3.40.50.620:FF:000075">
    <property type="entry name" value="Isoleucine--tRNA ligase"/>
    <property type="match status" value="1"/>
</dbReference>
<evidence type="ECO:0000256" key="14">
    <source>
        <dbReference type="ARBA" id="ARBA00048359"/>
    </source>
</evidence>
<feature type="domain" description="Methionyl/Valyl/Leucyl/Isoleucyl-tRNA synthetase anticodon-binding" evidence="17">
    <location>
        <begin position="692"/>
        <end position="842"/>
    </location>
</feature>
<evidence type="ECO:0000256" key="6">
    <source>
        <dbReference type="ARBA" id="ARBA00022598"/>
    </source>
</evidence>
<dbReference type="Pfam" id="PF00133">
    <property type="entry name" value="tRNA-synt_1"/>
    <property type="match status" value="1"/>
</dbReference>
<dbReference type="NCBIfam" id="TIGR00392">
    <property type="entry name" value="ileS"/>
    <property type="match status" value="1"/>
</dbReference>
<dbReference type="AlphaFoldDB" id="A9WJJ3"/>
<keyword evidence="12 15" id="KW-0030">Aminoacyl-tRNA synthetase</keyword>
<feature type="binding site" evidence="15">
    <location>
        <position position="610"/>
    </location>
    <ligand>
        <name>ATP</name>
        <dbReference type="ChEBI" id="CHEBI:30616"/>
    </ligand>
</feature>
<evidence type="ECO:0000313" key="19">
    <source>
        <dbReference type="Proteomes" id="UP000002008"/>
    </source>
</evidence>
<dbReference type="FunFam" id="3.40.50.620:FF:000063">
    <property type="entry name" value="Isoleucine--tRNA ligase"/>
    <property type="match status" value="1"/>
</dbReference>
<dbReference type="HAMAP" id="MF_02003">
    <property type="entry name" value="Ile_tRNA_synth_type2"/>
    <property type="match status" value="1"/>
</dbReference>
<comment type="similarity">
    <text evidence="3 15">Belongs to the class-I aminoacyl-tRNA synthetase family. IleS type 2 subfamily.</text>
</comment>
<dbReference type="InterPro" id="IPR009008">
    <property type="entry name" value="Val/Leu/Ile-tRNA-synth_edit"/>
</dbReference>
<evidence type="ECO:0000256" key="5">
    <source>
        <dbReference type="ARBA" id="ARBA00022490"/>
    </source>
</evidence>
<comment type="subcellular location">
    <subcellularLocation>
        <location evidence="2 15">Cytoplasm</location>
    </subcellularLocation>
</comment>
<evidence type="ECO:0000256" key="9">
    <source>
        <dbReference type="ARBA" id="ARBA00022833"/>
    </source>
</evidence>
<evidence type="ECO:0000256" key="13">
    <source>
        <dbReference type="ARBA" id="ARBA00025217"/>
    </source>
</evidence>
<dbReference type="GO" id="GO:0006428">
    <property type="term" value="P:isoleucyl-tRNA aminoacylation"/>
    <property type="evidence" value="ECO:0000318"/>
    <property type="project" value="GO_Central"/>
</dbReference>
<dbReference type="FunFam" id="3.90.740.10:FF:000016">
    <property type="entry name" value="Isoleucine--tRNA ligase"/>
    <property type="match status" value="1"/>
</dbReference>
<evidence type="ECO:0000256" key="4">
    <source>
        <dbReference type="ARBA" id="ARBA00011245"/>
    </source>
</evidence>
<dbReference type="PANTHER" id="PTHR42780:SF1">
    <property type="entry name" value="ISOLEUCINE--TRNA LIGASE, CYTOPLASMIC"/>
    <property type="match status" value="1"/>
</dbReference>
<keyword evidence="8 15" id="KW-0547">Nucleotide-binding</keyword>
<dbReference type="GO" id="GO:0000049">
    <property type="term" value="F:tRNA binding"/>
    <property type="evidence" value="ECO:0007669"/>
    <property type="project" value="InterPro"/>
</dbReference>
<feature type="short sequence motif" description="'HIGH' region" evidence="15">
    <location>
        <begin position="46"/>
        <end position="56"/>
    </location>
</feature>